<dbReference type="Proteomes" id="UP000295748">
    <property type="component" value="Chromosome"/>
</dbReference>
<evidence type="ECO:0000256" key="1">
    <source>
        <dbReference type="SAM" id="MobiDB-lite"/>
    </source>
</evidence>
<keyword evidence="3" id="KW-1185">Reference proteome</keyword>
<evidence type="ECO:0000313" key="2">
    <source>
        <dbReference type="EMBL" id="QBR87493.1"/>
    </source>
</evidence>
<accession>A0ABX5SQQ7</accession>
<organism evidence="2 3">
    <name type="scientific">Microbacterium wangchenii</name>
    <dbReference type="NCBI Taxonomy" id="2541726"/>
    <lineage>
        <taxon>Bacteria</taxon>
        <taxon>Bacillati</taxon>
        <taxon>Actinomycetota</taxon>
        <taxon>Actinomycetes</taxon>
        <taxon>Micrococcales</taxon>
        <taxon>Microbacteriaceae</taxon>
        <taxon>Microbacterium</taxon>
    </lineage>
</organism>
<evidence type="ECO:0000313" key="3">
    <source>
        <dbReference type="Proteomes" id="UP000295748"/>
    </source>
</evidence>
<proteinExistence type="predicted"/>
<sequence>MARDQVPAQSAPRGKRPPWMISSRVAGASRATVSRVINDHPSVSAVTLAIRALDDSPIPRHSLLLGALFPVALRPQVAFQGMSSPESDRSGASGHTASPGNH</sequence>
<reference evidence="2 3" key="1">
    <citation type="submission" date="2019-03" db="EMBL/GenBank/DDBJ databases">
        <authorList>
            <person name="Dong K."/>
        </authorList>
    </citation>
    <scope>NUCLEOTIDE SEQUENCE [LARGE SCALE GENOMIC DNA]</scope>
    <source>
        <strain evidence="3">dk512</strain>
    </source>
</reference>
<gene>
    <name evidence="2" type="ORF">E4K62_01535</name>
</gene>
<name>A0ABX5SQQ7_9MICO</name>
<feature type="compositionally biased region" description="Polar residues" evidence="1">
    <location>
        <begin position="93"/>
        <end position="102"/>
    </location>
</feature>
<protein>
    <submittedName>
        <fullName evidence="2">LacI family transcriptional regulator</fullName>
    </submittedName>
</protein>
<feature type="region of interest" description="Disordered" evidence="1">
    <location>
        <begin position="1"/>
        <end position="20"/>
    </location>
</feature>
<feature type="region of interest" description="Disordered" evidence="1">
    <location>
        <begin position="80"/>
        <end position="102"/>
    </location>
</feature>
<dbReference type="EMBL" id="CP038266">
    <property type="protein sequence ID" value="QBR87493.1"/>
    <property type="molecule type" value="Genomic_DNA"/>
</dbReference>